<sequence length="105" mass="11670">MNGFLFSLFDRKSLAAGAGVSASEHGFRSFTFAYNVSSKQEVDLLFDELKEKGVNMLNEPQDTPFGGYFFCFADVEDNVLEVAYNPYIPLDESGNAISHNNIDNL</sequence>
<dbReference type="InterPro" id="IPR029068">
    <property type="entry name" value="Glyas_Bleomycin-R_OHBP_Dase"/>
</dbReference>
<evidence type="ECO:0000313" key="3">
    <source>
        <dbReference type="Proteomes" id="UP000436006"/>
    </source>
</evidence>
<gene>
    <name evidence="2" type="ORF">GO755_03175</name>
</gene>
<evidence type="ECO:0000259" key="1">
    <source>
        <dbReference type="PROSITE" id="PS51819"/>
    </source>
</evidence>
<organism evidence="2 3">
    <name type="scientific">Spirosoma arboris</name>
    <dbReference type="NCBI Taxonomy" id="2682092"/>
    <lineage>
        <taxon>Bacteria</taxon>
        <taxon>Pseudomonadati</taxon>
        <taxon>Bacteroidota</taxon>
        <taxon>Cytophagia</taxon>
        <taxon>Cytophagales</taxon>
        <taxon>Cytophagaceae</taxon>
        <taxon>Spirosoma</taxon>
    </lineage>
</organism>
<dbReference type="PROSITE" id="PS51819">
    <property type="entry name" value="VOC"/>
    <property type="match status" value="1"/>
</dbReference>
<comment type="caution">
    <text evidence="2">The sequence shown here is derived from an EMBL/GenBank/DDBJ whole genome shotgun (WGS) entry which is preliminary data.</text>
</comment>
<dbReference type="SUPFAM" id="SSF54593">
    <property type="entry name" value="Glyoxalase/Bleomycin resistance protein/Dihydroxybiphenyl dioxygenase"/>
    <property type="match status" value="1"/>
</dbReference>
<keyword evidence="3" id="KW-1185">Reference proteome</keyword>
<dbReference type="PANTHER" id="PTHR36503">
    <property type="entry name" value="BLR2520 PROTEIN"/>
    <property type="match status" value="1"/>
</dbReference>
<reference evidence="2 3" key="1">
    <citation type="submission" date="2019-12" db="EMBL/GenBank/DDBJ databases">
        <title>Spirosoma sp. HMF4905 genome sequencing and assembly.</title>
        <authorList>
            <person name="Kang H."/>
            <person name="Cha I."/>
            <person name="Kim H."/>
            <person name="Joh K."/>
        </authorList>
    </citation>
    <scope>NUCLEOTIDE SEQUENCE [LARGE SCALE GENOMIC DNA]</scope>
    <source>
        <strain evidence="2 3">HMF4905</strain>
    </source>
</reference>
<dbReference type="Gene3D" id="3.10.180.10">
    <property type="entry name" value="2,3-Dihydroxybiphenyl 1,2-Dioxygenase, domain 1"/>
    <property type="match status" value="1"/>
</dbReference>
<dbReference type="Pfam" id="PF00903">
    <property type="entry name" value="Glyoxalase"/>
    <property type="match status" value="1"/>
</dbReference>
<protein>
    <submittedName>
        <fullName evidence="2">VOC family protein</fullName>
    </submittedName>
</protein>
<evidence type="ECO:0000313" key="2">
    <source>
        <dbReference type="EMBL" id="MVM29022.1"/>
    </source>
</evidence>
<name>A0A7K1S5C1_9BACT</name>
<accession>A0A7K1S5C1</accession>
<dbReference type="PANTHER" id="PTHR36503:SF1">
    <property type="entry name" value="BLR2520 PROTEIN"/>
    <property type="match status" value="1"/>
</dbReference>
<dbReference type="InterPro" id="IPR037523">
    <property type="entry name" value="VOC_core"/>
</dbReference>
<dbReference type="EMBL" id="WPIN01000001">
    <property type="protein sequence ID" value="MVM29022.1"/>
    <property type="molecule type" value="Genomic_DNA"/>
</dbReference>
<dbReference type="AlphaFoldDB" id="A0A7K1S5C1"/>
<dbReference type="InterPro" id="IPR004360">
    <property type="entry name" value="Glyas_Fos-R_dOase_dom"/>
</dbReference>
<dbReference type="Proteomes" id="UP000436006">
    <property type="component" value="Unassembled WGS sequence"/>
</dbReference>
<feature type="domain" description="VOC" evidence="1">
    <location>
        <begin position="1"/>
        <end position="85"/>
    </location>
</feature>
<proteinExistence type="predicted"/>